<evidence type="ECO:0000313" key="2">
    <source>
        <dbReference type="Proteomes" id="UP000184749"/>
    </source>
</evidence>
<proteinExistence type="predicted"/>
<dbReference type="Proteomes" id="UP000184749">
    <property type="component" value="Plasmid pRgalIE4872d"/>
</dbReference>
<organism evidence="1 2">
    <name type="scientific">Rhizobium gallicum</name>
    <dbReference type="NCBI Taxonomy" id="56730"/>
    <lineage>
        <taxon>Bacteria</taxon>
        <taxon>Pseudomonadati</taxon>
        <taxon>Pseudomonadota</taxon>
        <taxon>Alphaproteobacteria</taxon>
        <taxon>Hyphomicrobiales</taxon>
        <taxon>Rhizobiaceae</taxon>
        <taxon>Rhizobium/Agrobacterium group</taxon>
        <taxon>Rhizobium</taxon>
    </lineage>
</organism>
<dbReference type="EMBL" id="CP017105">
    <property type="protein sequence ID" value="APO71726.1"/>
    <property type="molecule type" value="Genomic_DNA"/>
</dbReference>
<geneLocation type="plasmid" evidence="2">
    <name>prgalie4872d</name>
</geneLocation>
<sequence>MRSIPISAGHFDDACRHVRPEDMDQHVRISADQADHIAWLGDDARMGFEKVFLHNVSATKPSSSMSLPKTS</sequence>
<protein>
    <submittedName>
        <fullName evidence="1">Uncharacterized protein</fullName>
    </submittedName>
</protein>
<dbReference type="AlphaFoldDB" id="A0A1L5NV15"/>
<accession>A0A1L5NV15</accession>
<reference evidence="1 2" key="1">
    <citation type="submission" date="2016-09" db="EMBL/GenBank/DDBJ databases">
        <title>The complete genome sequences of Rhizobium gallicum, symbiovars gallicum and phaseoli, symbionts associated to common bean (Phaseolus vulgaris).</title>
        <authorList>
            <person name="Bustos P."/>
            <person name="Santamaria R.I."/>
            <person name="Perez-Carrascal O.M."/>
            <person name="Juarez S."/>
            <person name="Lozano L."/>
            <person name="Martinez-Flores I."/>
            <person name="Martinez-Romero E."/>
            <person name="Cevallos M."/>
            <person name="Romero D."/>
            <person name="Davila G."/>
            <person name="Gonzalez V."/>
        </authorList>
    </citation>
    <scope>NUCLEOTIDE SEQUENCE [LARGE SCALE GENOMIC DNA]</scope>
    <source>
        <strain evidence="1 2">IE4872</strain>
        <plasmid evidence="2">prgalie4872d</plasmid>
    </source>
</reference>
<keyword evidence="1" id="KW-0614">Plasmid</keyword>
<name>A0A1L5NV15_9HYPH</name>
<evidence type="ECO:0000313" key="1">
    <source>
        <dbReference type="EMBL" id="APO71726.1"/>
    </source>
</evidence>
<gene>
    <name evidence="1" type="ORF">IE4872_PD01199</name>
</gene>